<dbReference type="GO" id="GO:0022857">
    <property type="term" value="F:transmembrane transporter activity"/>
    <property type="evidence" value="ECO:0007669"/>
    <property type="project" value="TreeGrafter"/>
</dbReference>
<keyword evidence="2 5" id="KW-0812">Transmembrane</keyword>
<evidence type="ECO:0000256" key="1">
    <source>
        <dbReference type="ARBA" id="ARBA00004141"/>
    </source>
</evidence>
<dbReference type="EMBL" id="RYZI01000475">
    <property type="protein sequence ID" value="RWA05131.1"/>
    <property type="molecule type" value="Genomic_DNA"/>
</dbReference>
<evidence type="ECO:0000256" key="4">
    <source>
        <dbReference type="ARBA" id="ARBA00023136"/>
    </source>
</evidence>
<feature type="transmembrane region" description="Helical" evidence="5">
    <location>
        <begin position="99"/>
        <end position="118"/>
    </location>
</feature>
<evidence type="ECO:0000313" key="6">
    <source>
        <dbReference type="EMBL" id="RWA05131.1"/>
    </source>
</evidence>
<keyword evidence="3 5" id="KW-1133">Transmembrane helix</keyword>
<evidence type="ECO:0000256" key="2">
    <source>
        <dbReference type="ARBA" id="ARBA00022692"/>
    </source>
</evidence>
<sequence>GAGAAFQMPLLAVQSSLPEKDVPIGNALVGFFLTLGSSIGVSIAQNIFSSSLRGALGGISGIDPEAVIAAGAAGARAATPAALLPDVLEAYDRAIMTTFIYPIATGGIGLILTLFWGWRSLKTKQ</sequence>
<dbReference type="PANTHER" id="PTHR23501">
    <property type="entry name" value="MAJOR FACILITATOR SUPERFAMILY"/>
    <property type="match status" value="1"/>
</dbReference>
<gene>
    <name evidence="6" type="ORF">EKO27_g9971</name>
</gene>
<proteinExistence type="predicted"/>
<comment type="subcellular location">
    <subcellularLocation>
        <location evidence="1">Membrane</location>
        <topology evidence="1">Multi-pass membrane protein</topology>
    </subcellularLocation>
</comment>
<evidence type="ECO:0008006" key="8">
    <source>
        <dbReference type="Google" id="ProtNLM"/>
    </source>
</evidence>
<protein>
    <recommendedName>
        <fullName evidence="8">Major facilitator superfamily (MFS) profile domain-containing protein</fullName>
    </recommendedName>
</protein>
<accession>A0A439CSS7</accession>
<dbReference type="GO" id="GO:0005886">
    <property type="term" value="C:plasma membrane"/>
    <property type="evidence" value="ECO:0007669"/>
    <property type="project" value="TreeGrafter"/>
</dbReference>
<comment type="caution">
    <text evidence="6">The sequence shown here is derived from an EMBL/GenBank/DDBJ whole genome shotgun (WGS) entry which is preliminary data.</text>
</comment>
<evidence type="ECO:0000256" key="5">
    <source>
        <dbReference type="SAM" id="Phobius"/>
    </source>
</evidence>
<dbReference type="PANTHER" id="PTHR23501:SF198">
    <property type="entry name" value="AZOLE RESISTANCE PROTEIN 1-RELATED"/>
    <property type="match status" value="1"/>
</dbReference>
<organism evidence="6 7">
    <name type="scientific">Xylaria grammica</name>
    <dbReference type="NCBI Taxonomy" id="363999"/>
    <lineage>
        <taxon>Eukaryota</taxon>
        <taxon>Fungi</taxon>
        <taxon>Dikarya</taxon>
        <taxon>Ascomycota</taxon>
        <taxon>Pezizomycotina</taxon>
        <taxon>Sordariomycetes</taxon>
        <taxon>Xylariomycetidae</taxon>
        <taxon>Xylariales</taxon>
        <taxon>Xylariaceae</taxon>
        <taxon>Xylaria</taxon>
    </lineage>
</organism>
<feature type="transmembrane region" description="Helical" evidence="5">
    <location>
        <begin position="24"/>
        <end position="44"/>
    </location>
</feature>
<keyword evidence="7" id="KW-1185">Reference proteome</keyword>
<name>A0A439CSS7_9PEZI</name>
<dbReference type="AlphaFoldDB" id="A0A439CSS7"/>
<keyword evidence="4 5" id="KW-0472">Membrane</keyword>
<evidence type="ECO:0000256" key="3">
    <source>
        <dbReference type="ARBA" id="ARBA00022989"/>
    </source>
</evidence>
<reference evidence="6 7" key="1">
    <citation type="submission" date="2018-12" db="EMBL/GenBank/DDBJ databases">
        <title>Draft genome sequence of Xylaria grammica IHI A82.</title>
        <authorList>
            <person name="Buettner E."/>
            <person name="Kellner H."/>
        </authorList>
    </citation>
    <scope>NUCLEOTIDE SEQUENCE [LARGE SCALE GENOMIC DNA]</scope>
    <source>
        <strain evidence="6 7">IHI A82</strain>
    </source>
</reference>
<evidence type="ECO:0000313" key="7">
    <source>
        <dbReference type="Proteomes" id="UP000286045"/>
    </source>
</evidence>
<dbReference type="Proteomes" id="UP000286045">
    <property type="component" value="Unassembled WGS sequence"/>
</dbReference>
<feature type="non-terminal residue" evidence="6">
    <location>
        <position position="1"/>
    </location>
</feature>